<keyword evidence="4" id="KW-0176">Collagen</keyword>
<feature type="domain" description="SLH" evidence="3">
    <location>
        <begin position="26"/>
        <end position="89"/>
    </location>
</feature>
<evidence type="ECO:0000259" key="3">
    <source>
        <dbReference type="PROSITE" id="PS51272"/>
    </source>
</evidence>
<sequence>MKKKLYHALAALAIVVALNPLGDVLAASSFKDIDRVPWAEKEISKMALMGVVTGEPSGAFKPNESVTKQETIAQVIRLLGWDNSETENQTDPLSVDTWAKPYVALAIEKGLIDPAEEKQLSAWGRQAASREWASRLIIRATKREGDAVALTGVASTFRDAAQVSPEYKGYVNAAVRLEIMQGFTDRTFKPDVEVTRAQMTVLLANALPYMDGKSKVVSGIVSSITKDTITIKQSGETVSFDITDESLFYGKGSKKPIPRSNLLPGTPVTLTASGGSGLVIEAVDQVRTIKPPVAEQGEQGPIGPAGPPGPAGPQGPQGPSGSSGSPGSPGSQGPAGPEGPQGPAGTGAPGPVGPQGPAGNDGAPGATGPQGPAGPAGPQGPAGNDGAPGATGPAGPVGPAGSQGLPGADGMDYGPYTGFAANTSGYVMAVVMNGTDIPLPDAQNMGSYISSSRTTTFIVNEAGRYKLSYSINLTEPLLVSTRINVSGVQVRASTIEPINPQSQFSASVIVNLSAGDTVSLQMYGINRAINLLPASQGASLMIERIG</sequence>
<dbReference type="Pfam" id="PF00395">
    <property type="entry name" value="SLH"/>
    <property type="match status" value="2"/>
</dbReference>
<feature type="chain" id="PRO_5020496702" evidence="2">
    <location>
        <begin position="27"/>
        <end position="546"/>
    </location>
</feature>
<protein>
    <submittedName>
        <fullName evidence="4">Triple helix repeat-containing collagen</fullName>
    </submittedName>
</protein>
<dbReference type="Proteomes" id="UP000300879">
    <property type="component" value="Chromosome"/>
</dbReference>
<dbReference type="InterPro" id="IPR008983">
    <property type="entry name" value="Tumour_necrosis_fac-like_dom"/>
</dbReference>
<dbReference type="PROSITE" id="PS51272">
    <property type="entry name" value="SLH"/>
    <property type="match status" value="2"/>
</dbReference>
<keyword evidence="2" id="KW-0732">Signal</keyword>
<proteinExistence type="predicted"/>
<dbReference type="InterPro" id="IPR041415">
    <property type="entry name" value="BclA_C"/>
</dbReference>
<dbReference type="EMBL" id="CP040396">
    <property type="protein sequence ID" value="QCT01697.1"/>
    <property type="molecule type" value="Genomic_DNA"/>
</dbReference>
<dbReference type="AlphaFoldDB" id="A0A4P8XGR0"/>
<dbReference type="Pfam" id="PF18573">
    <property type="entry name" value="BclA_C"/>
    <property type="match status" value="1"/>
</dbReference>
<dbReference type="OrthoDB" id="2611444at2"/>
<reference evidence="4 5" key="1">
    <citation type="submission" date="2019-05" db="EMBL/GenBank/DDBJ databases">
        <authorList>
            <person name="Chen C."/>
        </authorList>
    </citation>
    <scope>NUCLEOTIDE SEQUENCE [LARGE SCALE GENOMIC DNA]</scope>
    <source>
        <strain evidence="4 5">HB172198</strain>
    </source>
</reference>
<evidence type="ECO:0000313" key="4">
    <source>
        <dbReference type="EMBL" id="QCT01697.1"/>
    </source>
</evidence>
<dbReference type="PANTHER" id="PTHR24637:SF428">
    <property type="entry name" value="SCAVENGER RECEPTOR CLASS A MEMBER 3"/>
    <property type="match status" value="1"/>
</dbReference>
<feature type="region of interest" description="Disordered" evidence="1">
    <location>
        <begin position="294"/>
        <end position="406"/>
    </location>
</feature>
<feature type="compositionally biased region" description="Low complexity" evidence="1">
    <location>
        <begin position="379"/>
        <end position="400"/>
    </location>
</feature>
<feature type="signal peptide" evidence="2">
    <location>
        <begin position="1"/>
        <end position="26"/>
    </location>
</feature>
<organism evidence="4 5">
    <name type="scientific">Paenibacillus algicola</name>
    <dbReference type="NCBI Taxonomy" id="2565926"/>
    <lineage>
        <taxon>Bacteria</taxon>
        <taxon>Bacillati</taxon>
        <taxon>Bacillota</taxon>
        <taxon>Bacilli</taxon>
        <taxon>Bacillales</taxon>
        <taxon>Paenibacillaceae</taxon>
        <taxon>Paenibacillus</taxon>
    </lineage>
</organism>
<feature type="domain" description="SLH" evidence="3">
    <location>
        <begin position="154"/>
        <end position="217"/>
    </location>
</feature>
<evidence type="ECO:0000256" key="2">
    <source>
        <dbReference type="SAM" id="SignalP"/>
    </source>
</evidence>
<dbReference type="PANTHER" id="PTHR24637">
    <property type="entry name" value="COLLAGEN"/>
    <property type="match status" value="1"/>
</dbReference>
<name>A0A4P8XGR0_9BACL</name>
<feature type="compositionally biased region" description="Pro residues" evidence="1">
    <location>
        <begin position="304"/>
        <end position="313"/>
    </location>
</feature>
<evidence type="ECO:0000313" key="5">
    <source>
        <dbReference type="Proteomes" id="UP000300879"/>
    </source>
</evidence>
<feature type="compositionally biased region" description="Low complexity" evidence="1">
    <location>
        <begin position="317"/>
        <end position="335"/>
    </location>
</feature>
<feature type="compositionally biased region" description="Low complexity" evidence="1">
    <location>
        <begin position="355"/>
        <end position="370"/>
    </location>
</feature>
<dbReference type="InterPro" id="IPR001119">
    <property type="entry name" value="SLH_dom"/>
</dbReference>
<keyword evidence="5" id="KW-1185">Reference proteome</keyword>
<dbReference type="SUPFAM" id="SSF49842">
    <property type="entry name" value="TNF-like"/>
    <property type="match status" value="1"/>
</dbReference>
<feature type="region of interest" description="Disordered" evidence="1">
    <location>
        <begin position="249"/>
        <end position="273"/>
    </location>
</feature>
<dbReference type="Gene3D" id="2.60.120.40">
    <property type="match status" value="1"/>
</dbReference>
<evidence type="ECO:0000256" key="1">
    <source>
        <dbReference type="SAM" id="MobiDB-lite"/>
    </source>
</evidence>
<accession>A0A4P8XGR0</accession>
<gene>
    <name evidence="4" type="ORF">E6C60_0979</name>
</gene>
<dbReference type="KEGG" id="palo:E6C60_0979"/>
<dbReference type="RefSeq" id="WP_138224786.1">
    <property type="nucleotide sequence ID" value="NZ_CP040396.1"/>
</dbReference>